<protein>
    <submittedName>
        <fullName evidence="1">Uncharacterized protein</fullName>
    </submittedName>
</protein>
<dbReference type="Proteomes" id="UP000253816">
    <property type="component" value="Unassembled WGS sequence"/>
</dbReference>
<organism evidence="1 2">
    <name type="scientific">Candidatus Similichlamydia laticola</name>
    <dbReference type="NCBI Taxonomy" id="2170265"/>
    <lineage>
        <taxon>Bacteria</taxon>
        <taxon>Pseudomonadati</taxon>
        <taxon>Chlamydiota</taxon>
        <taxon>Chlamydiia</taxon>
        <taxon>Parachlamydiales</taxon>
        <taxon>Candidatus Parilichlamydiaceae</taxon>
        <taxon>Candidatus Similichlamydia</taxon>
    </lineage>
</organism>
<keyword evidence="2" id="KW-1185">Reference proteome</keyword>
<proteinExistence type="predicted"/>
<sequence length="256" mass="29372">MAITLNQLPEWSEFQKKGFYADFTVVIDPEPTARALWDVFVDEELTELKDINGFITDDQQELDLSKIFAYKSAGMDYHAKSVFKKNLLYFFGTHLHKTTSTISPRIGITSLSEKFRDYLESSERPDELKARQNIIPVFWAWQLLLEVMKHTQKTTLNKANASVLFALGEENAVNKMGQIEFELQTSDTDYETIKDNMDAQQESENHRNWRSIIGKSTSQYQNDVQTASDSRAQFSQLATKLVQEMESMASAITRIG</sequence>
<dbReference type="RefSeq" id="WP_114544057.1">
    <property type="nucleotide sequence ID" value="NZ_QQBG01000007.1"/>
</dbReference>
<evidence type="ECO:0000313" key="2">
    <source>
        <dbReference type="Proteomes" id="UP000253816"/>
    </source>
</evidence>
<accession>A0A369KDX7</accession>
<reference evidence="1 2" key="1">
    <citation type="submission" date="2018-07" db="EMBL/GenBank/DDBJ databases">
        <title>Comparative genomics of the Candidatus Parilichlamydiaceae reveals evidence of convergent evolution and genome reduction in the phylum Chlamydiae.</title>
        <authorList>
            <person name="Taylor-Brown A."/>
            <person name="Polkinghorne A."/>
        </authorList>
    </citation>
    <scope>NUCLEOTIDE SEQUENCE [LARGE SCALE GENOMIC DNA]</scope>
    <source>
        <strain evidence="1 2">Hat2</strain>
    </source>
</reference>
<evidence type="ECO:0000313" key="1">
    <source>
        <dbReference type="EMBL" id="RDB31802.1"/>
    </source>
</evidence>
<gene>
    <name evidence="1" type="ORF">HAT2_00089</name>
</gene>
<dbReference type="OrthoDB" id="9828533at2"/>
<name>A0A369KDX7_9BACT</name>
<comment type="caution">
    <text evidence="1">The sequence shown here is derived from an EMBL/GenBank/DDBJ whole genome shotgun (WGS) entry which is preliminary data.</text>
</comment>
<dbReference type="AlphaFoldDB" id="A0A369KDX7"/>
<dbReference type="EMBL" id="QQBG01000007">
    <property type="protein sequence ID" value="RDB31802.1"/>
    <property type="molecule type" value="Genomic_DNA"/>
</dbReference>